<sequence length="380" mass="40274">MRFLFVAGGGAAPVHASVPLASAARTAGHEVIVAAPEENLDLITGLGLPARGVTAMGMADAMLKDRQGNWLPMPTGEAHEMDFAGRGFARLSAAGLAGTLELAEAWRPDVVIGGEYNLAGPLVAHKLGVPLVRHTWAIYDRTDVDWQGATDELRPELEQFGLDAIPDATLFVDITPPSVRPGHAEPAQAMRWTAGNPQIPLEPWMYAKGDRPRVLITSGSRSAFIPALGMDFFRPLLDNPLLNAGDIEVVVATGEPLAGQIREAYPEIKAGFVPLDVIAPTLDLAVHHGGGVTVMTLLSAGVPQLVLPEILASAIPLRPVDEFGATLTLPSHQEPPEEVAADISKMLSDTSYRRRARDLADEIAGLPAPSEVVKAIEGLV</sequence>
<keyword evidence="5" id="KW-1185">Reference proteome</keyword>
<evidence type="ECO:0000256" key="1">
    <source>
        <dbReference type="ARBA" id="ARBA00022679"/>
    </source>
</evidence>
<dbReference type="EMBL" id="JACHGV010000007">
    <property type="protein sequence ID" value="MBB6078817.1"/>
    <property type="molecule type" value="Genomic_DNA"/>
</dbReference>
<name>A0A7W9WHE2_9ACTN</name>
<evidence type="ECO:0000313" key="4">
    <source>
        <dbReference type="EMBL" id="MBB6078817.1"/>
    </source>
</evidence>
<proteinExistence type="predicted"/>
<dbReference type="Pfam" id="PF21036">
    <property type="entry name" value="EryCIII-like_N"/>
    <property type="match status" value="1"/>
</dbReference>
<dbReference type="GO" id="GO:0008194">
    <property type="term" value="F:UDP-glycosyltransferase activity"/>
    <property type="evidence" value="ECO:0007669"/>
    <property type="project" value="InterPro"/>
</dbReference>
<feature type="domain" description="Erythromycin biosynthesis protein CIII-like N-terminal" evidence="3">
    <location>
        <begin position="98"/>
        <end position="219"/>
    </location>
</feature>
<feature type="domain" description="Erythromycin biosynthesis protein CIII-like C-terminal" evidence="2">
    <location>
        <begin position="245"/>
        <end position="378"/>
    </location>
</feature>
<dbReference type="InterPro" id="IPR010610">
    <property type="entry name" value="EryCIII-like_C"/>
</dbReference>
<evidence type="ECO:0000259" key="2">
    <source>
        <dbReference type="Pfam" id="PF06722"/>
    </source>
</evidence>
<organism evidence="4 5">
    <name type="scientific">Streptomyces paradoxus</name>
    <dbReference type="NCBI Taxonomy" id="66375"/>
    <lineage>
        <taxon>Bacteria</taxon>
        <taxon>Bacillati</taxon>
        <taxon>Actinomycetota</taxon>
        <taxon>Actinomycetes</taxon>
        <taxon>Kitasatosporales</taxon>
        <taxon>Streptomycetaceae</taxon>
        <taxon>Streptomyces</taxon>
    </lineage>
</organism>
<dbReference type="SUPFAM" id="SSF53756">
    <property type="entry name" value="UDP-Glycosyltransferase/glycogen phosphorylase"/>
    <property type="match status" value="1"/>
</dbReference>
<dbReference type="RefSeq" id="WP_184562525.1">
    <property type="nucleotide sequence ID" value="NZ_BAAARS010000006.1"/>
</dbReference>
<reference evidence="4 5" key="1">
    <citation type="submission" date="2020-08" db="EMBL/GenBank/DDBJ databases">
        <title>Genomic Encyclopedia of Type Strains, Phase IV (KMG-IV): sequencing the most valuable type-strain genomes for metagenomic binning, comparative biology and taxonomic classification.</title>
        <authorList>
            <person name="Goeker M."/>
        </authorList>
    </citation>
    <scope>NUCLEOTIDE SEQUENCE [LARGE SCALE GENOMIC DNA]</scope>
    <source>
        <strain evidence="4 5">DSM 43350</strain>
    </source>
</reference>
<gene>
    <name evidence="4" type="ORF">HNR57_004759</name>
</gene>
<dbReference type="Gene3D" id="3.40.50.2000">
    <property type="entry name" value="Glycogen Phosphorylase B"/>
    <property type="match status" value="2"/>
</dbReference>
<dbReference type="AlphaFoldDB" id="A0A7W9WHE2"/>
<dbReference type="InterPro" id="IPR048284">
    <property type="entry name" value="EryCIII-like_N"/>
</dbReference>
<evidence type="ECO:0000259" key="3">
    <source>
        <dbReference type="Pfam" id="PF21036"/>
    </source>
</evidence>
<dbReference type="CDD" id="cd03784">
    <property type="entry name" value="GT1_Gtf-like"/>
    <property type="match status" value="1"/>
</dbReference>
<comment type="caution">
    <text evidence="4">The sequence shown here is derived from an EMBL/GenBank/DDBJ whole genome shotgun (WGS) entry which is preliminary data.</text>
</comment>
<accession>A0A7W9WHE2</accession>
<dbReference type="GO" id="GO:0016758">
    <property type="term" value="F:hexosyltransferase activity"/>
    <property type="evidence" value="ECO:0007669"/>
    <property type="project" value="UniProtKB-ARBA"/>
</dbReference>
<dbReference type="InterPro" id="IPR002213">
    <property type="entry name" value="UDP_glucos_trans"/>
</dbReference>
<dbReference type="Pfam" id="PF06722">
    <property type="entry name" value="EryCIII-like_C"/>
    <property type="match status" value="1"/>
</dbReference>
<protein>
    <submittedName>
        <fullName evidence="4">Glycosyltransferase</fullName>
    </submittedName>
</protein>
<evidence type="ECO:0000313" key="5">
    <source>
        <dbReference type="Proteomes" id="UP000591537"/>
    </source>
</evidence>
<keyword evidence="1 4" id="KW-0808">Transferase</keyword>
<dbReference type="Proteomes" id="UP000591537">
    <property type="component" value="Unassembled WGS sequence"/>
</dbReference>